<sequence>MDGIEVEGEPISPEDIMEEAGWLASHRRRGARALVKLSPTEEHPLEQGAVGSREPDRKPRALQSLQRQNRAPRQPHLPSELEHIKIVLRPRTGLDVTKVSHAGLRDGVLRATGLTYDEAVEDLLRINSENNIIVASTPSMQRAQKYNDVKALHIGGKMYEVTAYAAPPEDTVREVIHNIPDYDSAADITNSLVYKKNPTILQPRRMGRANSVLIVFEGKTVPHYIYYRGTEYRCFLHKKRHEICDGCGRLGHRVDVCLAPDKKMCKLCGEETPGEEHQCIPKCALCGKDHAIGDKKWRLRYQIPYVLKKAQP</sequence>
<dbReference type="AlphaFoldDB" id="A0A9J6GHB0"/>
<dbReference type="Proteomes" id="UP000821853">
    <property type="component" value="Chromosome 4"/>
</dbReference>
<evidence type="ECO:0000256" key="1">
    <source>
        <dbReference type="SAM" id="MobiDB-lite"/>
    </source>
</evidence>
<dbReference type="OMA" id="MEHASDY"/>
<dbReference type="VEuPathDB" id="VectorBase:HLOH_041903"/>
<keyword evidence="3" id="KW-1185">Reference proteome</keyword>
<evidence type="ECO:0008006" key="4">
    <source>
        <dbReference type="Google" id="ProtNLM"/>
    </source>
</evidence>
<protein>
    <recommendedName>
        <fullName evidence="4">CCHC-type domain-containing protein</fullName>
    </recommendedName>
</protein>
<name>A0A9J6GHB0_HAELO</name>
<feature type="region of interest" description="Disordered" evidence="1">
    <location>
        <begin position="36"/>
        <end position="78"/>
    </location>
</feature>
<dbReference type="EMBL" id="JABSTR010000006">
    <property type="protein sequence ID" value="KAH9373904.1"/>
    <property type="molecule type" value="Genomic_DNA"/>
</dbReference>
<evidence type="ECO:0000313" key="2">
    <source>
        <dbReference type="EMBL" id="KAH9373904.1"/>
    </source>
</evidence>
<dbReference type="OrthoDB" id="6514167at2759"/>
<proteinExistence type="predicted"/>
<gene>
    <name evidence="2" type="ORF">HPB48_007305</name>
</gene>
<evidence type="ECO:0000313" key="3">
    <source>
        <dbReference type="Proteomes" id="UP000821853"/>
    </source>
</evidence>
<reference evidence="2 3" key="1">
    <citation type="journal article" date="2020" name="Cell">
        <title>Large-Scale Comparative Analyses of Tick Genomes Elucidate Their Genetic Diversity and Vector Capacities.</title>
        <authorList>
            <consortium name="Tick Genome and Microbiome Consortium (TIGMIC)"/>
            <person name="Jia N."/>
            <person name="Wang J."/>
            <person name="Shi W."/>
            <person name="Du L."/>
            <person name="Sun Y."/>
            <person name="Zhan W."/>
            <person name="Jiang J.F."/>
            <person name="Wang Q."/>
            <person name="Zhang B."/>
            <person name="Ji P."/>
            <person name="Bell-Sakyi L."/>
            <person name="Cui X.M."/>
            <person name="Yuan T.T."/>
            <person name="Jiang B.G."/>
            <person name="Yang W.F."/>
            <person name="Lam T.T."/>
            <person name="Chang Q.C."/>
            <person name="Ding S.J."/>
            <person name="Wang X.J."/>
            <person name="Zhu J.G."/>
            <person name="Ruan X.D."/>
            <person name="Zhao L."/>
            <person name="Wei J.T."/>
            <person name="Ye R.Z."/>
            <person name="Que T.C."/>
            <person name="Du C.H."/>
            <person name="Zhou Y.H."/>
            <person name="Cheng J.X."/>
            <person name="Dai P.F."/>
            <person name="Guo W.B."/>
            <person name="Han X.H."/>
            <person name="Huang E.J."/>
            <person name="Li L.F."/>
            <person name="Wei W."/>
            <person name="Gao Y.C."/>
            <person name="Liu J.Z."/>
            <person name="Shao H.Z."/>
            <person name="Wang X."/>
            <person name="Wang C.C."/>
            <person name="Yang T.C."/>
            <person name="Huo Q.B."/>
            <person name="Li W."/>
            <person name="Chen H.Y."/>
            <person name="Chen S.E."/>
            <person name="Zhou L.G."/>
            <person name="Ni X.B."/>
            <person name="Tian J.H."/>
            <person name="Sheng Y."/>
            <person name="Liu T."/>
            <person name="Pan Y.S."/>
            <person name="Xia L.Y."/>
            <person name="Li J."/>
            <person name="Zhao F."/>
            <person name="Cao W.C."/>
        </authorList>
    </citation>
    <scope>NUCLEOTIDE SEQUENCE [LARGE SCALE GENOMIC DNA]</scope>
    <source>
        <strain evidence="2">HaeL-2018</strain>
    </source>
</reference>
<comment type="caution">
    <text evidence="2">The sequence shown here is derived from an EMBL/GenBank/DDBJ whole genome shotgun (WGS) entry which is preliminary data.</text>
</comment>
<organism evidence="2 3">
    <name type="scientific">Haemaphysalis longicornis</name>
    <name type="common">Bush tick</name>
    <dbReference type="NCBI Taxonomy" id="44386"/>
    <lineage>
        <taxon>Eukaryota</taxon>
        <taxon>Metazoa</taxon>
        <taxon>Ecdysozoa</taxon>
        <taxon>Arthropoda</taxon>
        <taxon>Chelicerata</taxon>
        <taxon>Arachnida</taxon>
        <taxon>Acari</taxon>
        <taxon>Parasitiformes</taxon>
        <taxon>Ixodida</taxon>
        <taxon>Ixodoidea</taxon>
        <taxon>Ixodidae</taxon>
        <taxon>Haemaphysalinae</taxon>
        <taxon>Haemaphysalis</taxon>
    </lineage>
</organism>
<accession>A0A9J6GHB0</accession>